<feature type="compositionally biased region" description="Polar residues" evidence="1">
    <location>
        <begin position="125"/>
        <end position="139"/>
    </location>
</feature>
<dbReference type="GeneID" id="17084910"/>
<evidence type="ECO:0000313" key="2">
    <source>
        <dbReference type="EMBL" id="EME25916.1"/>
    </source>
</evidence>
<evidence type="ECO:0000256" key="1">
    <source>
        <dbReference type="SAM" id="MobiDB-lite"/>
    </source>
</evidence>
<protein>
    <submittedName>
        <fullName evidence="2">Uncharacterized protein</fullName>
    </submittedName>
</protein>
<dbReference type="KEGG" id="gsl:Gasu_64250"/>
<dbReference type="EMBL" id="KB454720">
    <property type="protein sequence ID" value="EME25916.1"/>
    <property type="molecule type" value="Genomic_DNA"/>
</dbReference>
<dbReference type="Proteomes" id="UP000030680">
    <property type="component" value="Unassembled WGS sequence"/>
</dbReference>
<organism evidence="2 3">
    <name type="scientific">Galdieria sulphuraria</name>
    <name type="common">Red alga</name>
    <dbReference type="NCBI Taxonomy" id="130081"/>
    <lineage>
        <taxon>Eukaryota</taxon>
        <taxon>Rhodophyta</taxon>
        <taxon>Bangiophyceae</taxon>
        <taxon>Galdieriales</taxon>
        <taxon>Galdieriaceae</taxon>
        <taxon>Galdieria</taxon>
    </lineage>
</organism>
<reference evidence="3" key="1">
    <citation type="journal article" date="2013" name="Science">
        <title>Gene transfer from bacteria and archaea facilitated evolution of an extremophilic eukaryote.</title>
        <authorList>
            <person name="Schonknecht G."/>
            <person name="Chen W.H."/>
            <person name="Ternes C.M."/>
            <person name="Barbier G.G."/>
            <person name="Shrestha R.P."/>
            <person name="Stanke M."/>
            <person name="Brautigam A."/>
            <person name="Baker B.J."/>
            <person name="Banfield J.F."/>
            <person name="Garavito R.M."/>
            <person name="Carr K."/>
            <person name="Wilkerson C."/>
            <person name="Rensing S.A."/>
            <person name="Gagneul D."/>
            <person name="Dickenson N.E."/>
            <person name="Oesterhelt C."/>
            <person name="Lercher M.J."/>
            <person name="Weber A.P."/>
        </authorList>
    </citation>
    <scope>NUCLEOTIDE SEQUENCE [LARGE SCALE GENOMIC DNA]</scope>
    <source>
        <strain evidence="3">074W</strain>
    </source>
</reference>
<dbReference type="Gramene" id="EME25916">
    <property type="protein sequence ID" value="EME25916"/>
    <property type="gene ID" value="Gasu_64250"/>
</dbReference>
<dbReference type="AlphaFoldDB" id="M2VS36"/>
<dbReference type="RefSeq" id="XP_005702436.1">
    <property type="nucleotide sequence ID" value="XM_005702379.1"/>
</dbReference>
<sequence>MPKWCVEVLVEGQREDNFKGRKIKRTFYRPHDGAVTQYWVTVVDDQFTIHVRSVDEEEGVDFTTESPSQAPCRLLPSFTKLRYNPWQFLALSKEDRIYCRDKNLERKRQMKGSHTQTSKKRRTQSQEPSDVQETESTVSAAEPDGEVEAAIASLVQQEEACIMSCIRAAEEIGMSPREMFEPLSQFFSVEYRDLYELVDYSEIDRE</sequence>
<proteinExistence type="predicted"/>
<keyword evidence="3" id="KW-1185">Reference proteome</keyword>
<feature type="region of interest" description="Disordered" evidence="1">
    <location>
        <begin position="107"/>
        <end position="145"/>
    </location>
</feature>
<accession>M2VS36</accession>
<evidence type="ECO:0000313" key="3">
    <source>
        <dbReference type="Proteomes" id="UP000030680"/>
    </source>
</evidence>
<gene>
    <name evidence="2" type="ORF">Gasu_64250</name>
</gene>
<name>M2VS36_GALSU</name>